<accession>A0ABX8LGH8</accession>
<protein>
    <submittedName>
        <fullName evidence="1">Uncharacterized protein</fullName>
    </submittedName>
</protein>
<keyword evidence="2" id="KW-1185">Reference proteome</keyword>
<dbReference type="EMBL" id="CP077683">
    <property type="protein sequence ID" value="QXE89439.1"/>
    <property type="molecule type" value="Genomic_DNA"/>
</dbReference>
<evidence type="ECO:0000313" key="2">
    <source>
        <dbReference type="Proteomes" id="UP000683559"/>
    </source>
</evidence>
<gene>
    <name evidence="1" type="ORF">KP001_13365</name>
</gene>
<name>A0ABX8LGH8_9BACT</name>
<sequence length="188" mass="20809">MAKVNRKDNGVGEKEYLDAEAELDLAADDELDDDLDLAADEHLFYGEDPDEVLDDDQDDGEELVWDADELSKPVAATPGCAVSFFLDNKRHHAICLAVIGDEVLLEHKDATRCFLFIAKITEIVPRIRRGVVSATITVGALKRCRYRSVPKKWLQEMIRAGQTWKGVEGPGKVAPAPGELLSGQMELF</sequence>
<dbReference type="Proteomes" id="UP000683559">
    <property type="component" value="Chromosome"/>
</dbReference>
<organism evidence="1 2">
    <name type="scientific">Geomonas subterranea</name>
    <dbReference type="NCBI Taxonomy" id="2847989"/>
    <lineage>
        <taxon>Bacteria</taxon>
        <taxon>Pseudomonadati</taxon>
        <taxon>Thermodesulfobacteriota</taxon>
        <taxon>Desulfuromonadia</taxon>
        <taxon>Geobacterales</taxon>
        <taxon>Geobacteraceae</taxon>
        <taxon>Geomonas</taxon>
    </lineage>
</organism>
<evidence type="ECO:0000313" key="1">
    <source>
        <dbReference type="EMBL" id="QXE89439.1"/>
    </source>
</evidence>
<proteinExistence type="predicted"/>
<reference evidence="1 2" key="1">
    <citation type="submission" date="2021-06" db="EMBL/GenBank/DDBJ databases">
        <title>Gemonas diversity in paddy soil.</title>
        <authorList>
            <person name="Liu G."/>
        </authorList>
    </citation>
    <scope>NUCLEOTIDE SEQUENCE [LARGE SCALE GENOMIC DNA]</scope>
    <source>
        <strain evidence="1 2">RG2</strain>
    </source>
</reference>